<reference evidence="1" key="2">
    <citation type="journal article" date="2022" name="New Phytol.">
        <title>Evolutionary transition to the ectomycorrhizal habit in the genomes of a hyperdiverse lineage of mushroom-forming fungi.</title>
        <authorList>
            <person name="Looney B."/>
            <person name="Miyauchi S."/>
            <person name="Morin E."/>
            <person name="Drula E."/>
            <person name="Courty P.E."/>
            <person name="Kohler A."/>
            <person name="Kuo A."/>
            <person name="LaButti K."/>
            <person name="Pangilinan J."/>
            <person name="Lipzen A."/>
            <person name="Riley R."/>
            <person name="Andreopoulos W."/>
            <person name="He G."/>
            <person name="Johnson J."/>
            <person name="Nolan M."/>
            <person name="Tritt A."/>
            <person name="Barry K.W."/>
            <person name="Grigoriev I.V."/>
            <person name="Nagy L.G."/>
            <person name="Hibbett D."/>
            <person name="Henrissat B."/>
            <person name="Matheny P.B."/>
            <person name="Labbe J."/>
            <person name="Martin F.M."/>
        </authorList>
    </citation>
    <scope>NUCLEOTIDE SEQUENCE</scope>
    <source>
        <strain evidence="1">FP105234-sp</strain>
    </source>
</reference>
<proteinExistence type="predicted"/>
<reference evidence="1" key="1">
    <citation type="submission" date="2021-02" db="EMBL/GenBank/DDBJ databases">
        <authorList>
            <consortium name="DOE Joint Genome Institute"/>
            <person name="Ahrendt S."/>
            <person name="Looney B.P."/>
            <person name="Miyauchi S."/>
            <person name="Morin E."/>
            <person name="Drula E."/>
            <person name="Courty P.E."/>
            <person name="Chicoki N."/>
            <person name="Fauchery L."/>
            <person name="Kohler A."/>
            <person name="Kuo A."/>
            <person name="Labutti K."/>
            <person name="Pangilinan J."/>
            <person name="Lipzen A."/>
            <person name="Riley R."/>
            <person name="Andreopoulos W."/>
            <person name="He G."/>
            <person name="Johnson J."/>
            <person name="Barry K.W."/>
            <person name="Grigoriev I.V."/>
            <person name="Nagy L."/>
            <person name="Hibbett D."/>
            <person name="Henrissat B."/>
            <person name="Matheny P.B."/>
            <person name="Labbe J."/>
            <person name="Martin F."/>
        </authorList>
    </citation>
    <scope>NUCLEOTIDE SEQUENCE</scope>
    <source>
        <strain evidence="1">FP105234-sp</strain>
    </source>
</reference>
<comment type="caution">
    <text evidence="1">The sequence shown here is derived from an EMBL/GenBank/DDBJ whole genome shotgun (WGS) entry which is preliminary data.</text>
</comment>
<gene>
    <name evidence="1" type="ORF">FA95DRAFT_1558070</name>
</gene>
<evidence type="ECO:0000313" key="1">
    <source>
        <dbReference type="EMBL" id="KAI0048417.1"/>
    </source>
</evidence>
<accession>A0ACB8RX70</accession>
<sequence length="178" mass="18704">MADVTSIQTSGSGPSPTPSKVWLITGASSGLGLALAQRALARGEHVIATARGDAPARFAELVASVSDGERARLRVMQLDVAAPYAEIAHVAQEAVAVWGRVDVVVCNAGVGGFRGVSEEFGRDVFLDHMRVNFLGAVNVINALLPQMRARRDGAVLIVGSRTAYRNEIAVRPVASCAR</sequence>
<protein>
    <submittedName>
        <fullName evidence="1">NAD(P)-binding protein</fullName>
    </submittedName>
</protein>
<keyword evidence="2" id="KW-1185">Reference proteome</keyword>
<organism evidence="1 2">
    <name type="scientific">Auriscalpium vulgare</name>
    <dbReference type="NCBI Taxonomy" id="40419"/>
    <lineage>
        <taxon>Eukaryota</taxon>
        <taxon>Fungi</taxon>
        <taxon>Dikarya</taxon>
        <taxon>Basidiomycota</taxon>
        <taxon>Agaricomycotina</taxon>
        <taxon>Agaricomycetes</taxon>
        <taxon>Russulales</taxon>
        <taxon>Auriscalpiaceae</taxon>
        <taxon>Auriscalpium</taxon>
    </lineage>
</organism>
<dbReference type="EMBL" id="MU275887">
    <property type="protein sequence ID" value="KAI0048417.1"/>
    <property type="molecule type" value="Genomic_DNA"/>
</dbReference>
<name>A0ACB8RX70_9AGAM</name>
<dbReference type="Proteomes" id="UP000814033">
    <property type="component" value="Unassembled WGS sequence"/>
</dbReference>
<evidence type="ECO:0000313" key="2">
    <source>
        <dbReference type="Proteomes" id="UP000814033"/>
    </source>
</evidence>